<name>A0A328U4U2_9BACL</name>
<accession>A0A328U4U2</accession>
<evidence type="ECO:0000313" key="1">
    <source>
        <dbReference type="EMBL" id="RAP75945.1"/>
    </source>
</evidence>
<dbReference type="AlphaFoldDB" id="A0A328U4U2"/>
<comment type="caution">
    <text evidence="1">The sequence shown here is derived from an EMBL/GenBank/DDBJ whole genome shotgun (WGS) entry which is preliminary data.</text>
</comment>
<dbReference type="Proteomes" id="UP000249260">
    <property type="component" value="Unassembled WGS sequence"/>
</dbReference>
<proteinExistence type="predicted"/>
<dbReference type="EMBL" id="QLUW01000002">
    <property type="protein sequence ID" value="RAP75945.1"/>
    <property type="molecule type" value="Genomic_DNA"/>
</dbReference>
<reference evidence="1 2" key="1">
    <citation type="submission" date="2018-06" db="EMBL/GenBank/DDBJ databases">
        <title>Paenibacillus montanisoli sp. nov., isolated from mountain area soil.</title>
        <authorList>
            <person name="Wu M."/>
        </authorList>
    </citation>
    <scope>NUCLEOTIDE SEQUENCE [LARGE SCALE GENOMIC DNA]</scope>
    <source>
        <strain evidence="1 2">RA17</strain>
    </source>
</reference>
<keyword evidence="2" id="KW-1185">Reference proteome</keyword>
<sequence length="149" mass="16920">MPRNLGTASGPNVHDPNETKLVSFSPDGSVFRFNGINSMTAAFLEPFRNRLARKIGRWPLKQFVGEPAFCPEKFCMTILSFLLSGRVIVGAKNRMQAIQTYLPSGYSFIHMSLGSRLIGRGNRWSRQRNGIQTARDRLHYKDIMRTEGR</sequence>
<organism evidence="1 2">
    <name type="scientific">Paenibacillus montanisoli</name>
    <dbReference type="NCBI Taxonomy" id="2081970"/>
    <lineage>
        <taxon>Bacteria</taxon>
        <taxon>Bacillati</taxon>
        <taxon>Bacillota</taxon>
        <taxon>Bacilli</taxon>
        <taxon>Bacillales</taxon>
        <taxon>Paenibacillaceae</taxon>
        <taxon>Paenibacillus</taxon>
    </lineage>
</organism>
<protein>
    <submittedName>
        <fullName evidence="1">Uncharacterized protein</fullName>
    </submittedName>
</protein>
<gene>
    <name evidence="1" type="ORF">DL346_10980</name>
</gene>
<evidence type="ECO:0000313" key="2">
    <source>
        <dbReference type="Proteomes" id="UP000249260"/>
    </source>
</evidence>